<dbReference type="Pfam" id="PF07853">
    <property type="entry name" value="DUF1648"/>
    <property type="match status" value="1"/>
</dbReference>
<dbReference type="RefSeq" id="WP_104849589.1">
    <property type="nucleotide sequence ID" value="NZ_PKOZ01000006.1"/>
</dbReference>
<dbReference type="Pfam" id="PF13630">
    <property type="entry name" value="SdpI"/>
    <property type="match status" value="1"/>
</dbReference>
<dbReference type="OrthoDB" id="9808690at2"/>
<evidence type="ECO:0000259" key="2">
    <source>
        <dbReference type="Pfam" id="PF07853"/>
    </source>
</evidence>
<evidence type="ECO:0000313" key="3">
    <source>
        <dbReference type="EMBL" id="PQD94882.1"/>
    </source>
</evidence>
<feature type="transmembrane region" description="Helical" evidence="1">
    <location>
        <begin position="184"/>
        <end position="206"/>
    </location>
</feature>
<proteinExistence type="predicted"/>
<feature type="transmembrane region" description="Helical" evidence="1">
    <location>
        <begin position="160"/>
        <end position="178"/>
    </location>
</feature>
<dbReference type="PANTHER" id="PTHR37810:SF5">
    <property type="entry name" value="IMMUNITY PROTEIN SDPI"/>
    <property type="match status" value="1"/>
</dbReference>
<dbReference type="InterPro" id="IPR012867">
    <property type="entry name" value="DUF1648"/>
</dbReference>
<protein>
    <recommendedName>
        <fullName evidence="2">DUF1648 domain-containing protein</fullName>
    </recommendedName>
</protein>
<evidence type="ECO:0000256" key="1">
    <source>
        <dbReference type="SAM" id="Phobius"/>
    </source>
</evidence>
<dbReference type="InterPro" id="IPR025962">
    <property type="entry name" value="SdpI/YhfL"/>
</dbReference>
<accession>A0A2S7MYJ7</accession>
<name>A0A2S7MYJ7_9BACI</name>
<feature type="transmembrane region" description="Helical" evidence="1">
    <location>
        <begin position="114"/>
        <end position="131"/>
    </location>
</feature>
<dbReference type="GO" id="GO:0009636">
    <property type="term" value="P:response to toxic substance"/>
    <property type="evidence" value="ECO:0007669"/>
    <property type="project" value="TreeGrafter"/>
</dbReference>
<dbReference type="AlphaFoldDB" id="A0A2S7MYJ7"/>
<reference evidence="3 4" key="1">
    <citation type="submission" date="2017-12" db="EMBL/GenBank/DDBJ databases">
        <title>Taxonomic description and draft genome of Pradoshia cofamensis Gen. nov., sp. nov., a thermotolerant bacillale isolated from anterior gut of earthworm Eisenia fetida.</title>
        <authorList>
            <person name="Saha T."/>
            <person name="Chakraborty R."/>
        </authorList>
    </citation>
    <scope>NUCLEOTIDE SEQUENCE [LARGE SCALE GENOMIC DNA]</scope>
    <source>
        <strain evidence="3 4">EAG3</strain>
    </source>
</reference>
<sequence length="213" mass="24555">MKKHLLPISLITISFFTWLFFYPSLPEQIPIHWSIGEGPDGYQSKVMALITLHVLMIGIYLLLTVIPKIDPKKKNYQYFSKAYSISILSMMVFFFLINMLILLFSLGYDIPMESLAGPLVGLLFLIMGNYMQQAKQNFFFGIRTPWTLMDETIWRKTHRLGGKLFMVGGIIMMLTLFLPARYEMFIILSVTAMVAAVPTGYSYMLFRKLDSQS</sequence>
<dbReference type="PIRSF" id="PIRSF038959">
    <property type="entry name" value="SdpI"/>
    <property type="match status" value="1"/>
</dbReference>
<keyword evidence="1" id="KW-0472">Membrane</keyword>
<feature type="transmembrane region" description="Helical" evidence="1">
    <location>
        <begin position="45"/>
        <end position="66"/>
    </location>
</feature>
<dbReference type="InterPro" id="IPR026272">
    <property type="entry name" value="SdpI"/>
</dbReference>
<feature type="transmembrane region" description="Helical" evidence="1">
    <location>
        <begin position="5"/>
        <end position="25"/>
    </location>
</feature>
<dbReference type="EMBL" id="PKOZ01000006">
    <property type="protein sequence ID" value="PQD94882.1"/>
    <property type="molecule type" value="Genomic_DNA"/>
</dbReference>
<feature type="transmembrane region" description="Helical" evidence="1">
    <location>
        <begin position="87"/>
        <end position="108"/>
    </location>
</feature>
<evidence type="ECO:0000313" key="4">
    <source>
        <dbReference type="Proteomes" id="UP000239663"/>
    </source>
</evidence>
<keyword evidence="4" id="KW-1185">Reference proteome</keyword>
<keyword evidence="1" id="KW-0812">Transmembrane</keyword>
<gene>
    <name evidence="3" type="ORF">CYL18_11115</name>
</gene>
<organism evidence="3 4">
    <name type="scientific">Pradoshia eiseniae</name>
    <dbReference type="NCBI Taxonomy" id="2064768"/>
    <lineage>
        <taxon>Bacteria</taxon>
        <taxon>Bacillati</taxon>
        <taxon>Bacillota</taxon>
        <taxon>Bacilli</taxon>
        <taxon>Bacillales</taxon>
        <taxon>Bacillaceae</taxon>
        <taxon>Pradoshia</taxon>
    </lineage>
</organism>
<keyword evidence="1" id="KW-1133">Transmembrane helix</keyword>
<feature type="domain" description="DUF1648" evidence="2">
    <location>
        <begin position="10"/>
        <end position="57"/>
    </location>
</feature>
<comment type="caution">
    <text evidence="3">The sequence shown here is derived from an EMBL/GenBank/DDBJ whole genome shotgun (WGS) entry which is preliminary data.</text>
</comment>
<dbReference type="Proteomes" id="UP000239663">
    <property type="component" value="Unassembled WGS sequence"/>
</dbReference>
<dbReference type="PANTHER" id="PTHR37810">
    <property type="entry name" value="IMMUNITY PROTEIN SDPI"/>
    <property type="match status" value="1"/>
</dbReference>